<dbReference type="AlphaFoldDB" id="A0A4C1SEC8"/>
<evidence type="ECO:0000313" key="2">
    <source>
        <dbReference type="Proteomes" id="UP000299102"/>
    </source>
</evidence>
<comment type="caution">
    <text evidence="1">The sequence shown here is derived from an EMBL/GenBank/DDBJ whole genome shotgun (WGS) entry which is preliminary data.</text>
</comment>
<proteinExistence type="predicted"/>
<organism evidence="1 2">
    <name type="scientific">Eumeta variegata</name>
    <name type="common">Bagworm moth</name>
    <name type="synonym">Eumeta japonica</name>
    <dbReference type="NCBI Taxonomy" id="151549"/>
    <lineage>
        <taxon>Eukaryota</taxon>
        <taxon>Metazoa</taxon>
        <taxon>Ecdysozoa</taxon>
        <taxon>Arthropoda</taxon>
        <taxon>Hexapoda</taxon>
        <taxon>Insecta</taxon>
        <taxon>Pterygota</taxon>
        <taxon>Neoptera</taxon>
        <taxon>Endopterygota</taxon>
        <taxon>Lepidoptera</taxon>
        <taxon>Glossata</taxon>
        <taxon>Ditrysia</taxon>
        <taxon>Tineoidea</taxon>
        <taxon>Psychidae</taxon>
        <taxon>Oiketicinae</taxon>
        <taxon>Eumeta</taxon>
    </lineage>
</organism>
<gene>
    <name evidence="1" type="ORF">EVAR_981_1</name>
</gene>
<keyword evidence="2" id="KW-1185">Reference proteome</keyword>
<name>A0A4C1SEC8_EUMVA</name>
<dbReference type="Proteomes" id="UP000299102">
    <property type="component" value="Unassembled WGS sequence"/>
</dbReference>
<sequence length="108" mass="11515">MGSDVDPGGRVCDRCGACARRAAILNGPIHGATDGDASWLRVSSSNQKVSGSILVKDQLIRVFVKYKLSVPCLEEHIKPSVLEVVIAFVTTVVSTTQPSHDQRGGLKI</sequence>
<dbReference type="EMBL" id="BGZK01000005">
    <property type="protein sequence ID" value="GBP00435.1"/>
    <property type="molecule type" value="Genomic_DNA"/>
</dbReference>
<protein>
    <submittedName>
        <fullName evidence="1">Uncharacterized protein</fullName>
    </submittedName>
</protein>
<evidence type="ECO:0000313" key="1">
    <source>
        <dbReference type="EMBL" id="GBP00435.1"/>
    </source>
</evidence>
<reference evidence="1 2" key="1">
    <citation type="journal article" date="2019" name="Commun. Biol.">
        <title>The bagworm genome reveals a unique fibroin gene that provides high tensile strength.</title>
        <authorList>
            <person name="Kono N."/>
            <person name="Nakamura H."/>
            <person name="Ohtoshi R."/>
            <person name="Tomita M."/>
            <person name="Numata K."/>
            <person name="Arakawa K."/>
        </authorList>
    </citation>
    <scope>NUCLEOTIDE SEQUENCE [LARGE SCALE GENOMIC DNA]</scope>
</reference>
<accession>A0A4C1SEC8</accession>